<accession>A0A0G9KZD1</accession>
<dbReference type="InterPro" id="IPR019882">
    <property type="entry name" value="CHP03643"/>
</dbReference>
<sequence length="98" mass="12012">MYFQKDCARNFNLNKKKKNKQSDLSFSETDKNRLVEMAWQDRVSFDTIKELYGFTENELKKMMRNLLKKSSFKMWRKRVQGRTTKHKLKVSYKTTRFQ</sequence>
<evidence type="ECO:0008006" key="3">
    <source>
        <dbReference type="Google" id="ProtNLM"/>
    </source>
</evidence>
<dbReference type="PATRIC" id="fig|1447263.3.peg.439"/>
<name>A0A0G9KZD1_9BACT</name>
<evidence type="ECO:0000313" key="2">
    <source>
        <dbReference type="Proteomes" id="UP000035154"/>
    </source>
</evidence>
<gene>
    <name evidence="1" type="ORF">AF80_02275</name>
</gene>
<proteinExistence type="predicted"/>
<dbReference type="NCBIfam" id="TIGR03643">
    <property type="entry name" value="TIGR03643 family protein"/>
    <property type="match status" value="1"/>
</dbReference>
<organism evidence="1 2">
    <name type="scientific">Aliarcobacter butzleri L355</name>
    <dbReference type="NCBI Taxonomy" id="1447263"/>
    <lineage>
        <taxon>Bacteria</taxon>
        <taxon>Pseudomonadati</taxon>
        <taxon>Campylobacterota</taxon>
        <taxon>Epsilonproteobacteria</taxon>
        <taxon>Campylobacterales</taxon>
        <taxon>Arcobacteraceae</taxon>
        <taxon>Aliarcobacter</taxon>
    </lineage>
</organism>
<dbReference type="EMBL" id="JAIW01000015">
    <property type="protein sequence ID" value="KLE11050.1"/>
    <property type="molecule type" value="Genomic_DNA"/>
</dbReference>
<dbReference type="Proteomes" id="UP000035154">
    <property type="component" value="Unassembled WGS sequence"/>
</dbReference>
<reference evidence="1 2" key="1">
    <citation type="submission" date="2014-01" db="EMBL/GenBank/DDBJ databases">
        <title>Development of a Comparative Genomic Fingerprinting Assay for High Resolution Genotyping of Arcobacter butzleri.</title>
        <authorList>
            <person name="Webb A.L."/>
            <person name="Inglis G.D."/>
            <person name="Kruczkiewicz P."/>
            <person name="Selinger L.B."/>
            <person name="Taboada E.N."/>
        </authorList>
    </citation>
    <scope>NUCLEOTIDE SEQUENCE [LARGE SCALE GENOMIC DNA]</scope>
    <source>
        <strain evidence="1 2">L355</strain>
    </source>
</reference>
<evidence type="ECO:0000313" key="1">
    <source>
        <dbReference type="EMBL" id="KLE11050.1"/>
    </source>
</evidence>
<comment type="caution">
    <text evidence="1">The sequence shown here is derived from an EMBL/GenBank/DDBJ whole genome shotgun (WGS) entry which is preliminary data.</text>
</comment>
<dbReference type="RefSeq" id="WP_004510869.1">
    <property type="nucleotide sequence ID" value="NZ_JAIW01000015.1"/>
</dbReference>
<protein>
    <recommendedName>
        <fullName evidence="3">TIGR03643 family protein</fullName>
    </recommendedName>
</protein>
<dbReference type="AlphaFoldDB" id="A0A0G9KZD1"/>
<dbReference type="Pfam" id="PF10985">
    <property type="entry name" value="DUF2805"/>
    <property type="match status" value="1"/>
</dbReference>